<keyword evidence="11" id="KW-0175">Coiled coil</keyword>
<dbReference type="PANTHER" id="PTHR42933">
    <property type="entry name" value="SLR6095 PROTEIN"/>
    <property type="match status" value="1"/>
</dbReference>
<keyword evidence="9" id="KW-0067">ATP-binding</keyword>
<feature type="coiled-coil region" evidence="11">
    <location>
        <begin position="415"/>
        <end position="456"/>
    </location>
</feature>
<evidence type="ECO:0000256" key="7">
    <source>
        <dbReference type="ARBA" id="ARBA00022801"/>
    </source>
</evidence>
<sequence>MNNMMGKIILSTIHKSKGLEFDHVFLVDINEGILPSKKAQDKEEELEESRVFYVGITRAKKKLYLCCSDQERISRFIKELDSDLIEIETTDSKSIQYEKEKINKPKFETFDDPAYFTLLPPPENPQNIKKNVCKALEAIEKVKVGNNSLEGLTYKEYFRKDYDFLGNAYQFFLQQFAAEGGKQGGQFYTPLDVVELLVKLLQIDKKGAIVYDPCCGSGGMFVKANRLNMDKELVFLGQELIHDTTRLAKRRLIMEGIKSFQIIQGDTLFKDEHSNEKVDFILANPPFNQKDNKMVEGDELEAIITLPNKLFYTTSISPCIWILRKSRKTDEVLMIDISQEDFGEKITKQKKSDKERILTSRDIKKVTQVYQKFLKERKIANYLPSRIVSQKEIEENYYILVPTFYLKAKEIKLTQKEINRKLLSTTEELEKLIEEQDNYHKQLRELLKELKKEIDEETE</sequence>
<evidence type="ECO:0000313" key="15">
    <source>
        <dbReference type="Proteomes" id="UP000789508"/>
    </source>
</evidence>
<proteinExistence type="predicted"/>
<dbReference type="GO" id="GO:0016787">
    <property type="term" value="F:hydrolase activity"/>
    <property type="evidence" value="ECO:0007669"/>
    <property type="project" value="UniProtKB-KW"/>
</dbReference>
<dbReference type="GO" id="GO:0008170">
    <property type="term" value="F:N-methyltransferase activity"/>
    <property type="evidence" value="ECO:0007669"/>
    <property type="project" value="InterPro"/>
</dbReference>
<keyword evidence="7" id="KW-0378">Hydrolase</keyword>
<comment type="catalytic activity">
    <reaction evidence="10">
        <text>a 2'-deoxyadenosine in DNA + S-adenosyl-L-methionine = an N(6)-methyl-2'-deoxyadenosine in DNA + S-adenosyl-L-homocysteine + H(+)</text>
        <dbReference type="Rhea" id="RHEA:15197"/>
        <dbReference type="Rhea" id="RHEA-COMP:12418"/>
        <dbReference type="Rhea" id="RHEA-COMP:12419"/>
        <dbReference type="ChEBI" id="CHEBI:15378"/>
        <dbReference type="ChEBI" id="CHEBI:57856"/>
        <dbReference type="ChEBI" id="CHEBI:59789"/>
        <dbReference type="ChEBI" id="CHEBI:90615"/>
        <dbReference type="ChEBI" id="CHEBI:90616"/>
        <dbReference type="EC" id="2.1.1.72"/>
    </reaction>
</comment>
<dbReference type="Proteomes" id="UP000789508">
    <property type="component" value="Unassembled WGS sequence"/>
</dbReference>
<dbReference type="GO" id="GO:0003677">
    <property type="term" value="F:DNA binding"/>
    <property type="evidence" value="ECO:0007669"/>
    <property type="project" value="InterPro"/>
</dbReference>
<name>A0A9N8V4X2_9GLOM</name>
<dbReference type="EC" id="2.1.1.72" evidence="1"/>
<evidence type="ECO:0000259" key="13">
    <source>
        <dbReference type="Pfam" id="PF13361"/>
    </source>
</evidence>
<dbReference type="GO" id="GO:0009307">
    <property type="term" value="P:DNA restriction-modification system"/>
    <property type="evidence" value="ECO:0007669"/>
    <property type="project" value="UniProtKB-KW"/>
</dbReference>
<evidence type="ECO:0000256" key="4">
    <source>
        <dbReference type="ARBA" id="ARBA00022691"/>
    </source>
</evidence>
<evidence type="ECO:0000256" key="6">
    <source>
        <dbReference type="ARBA" id="ARBA00022747"/>
    </source>
</evidence>
<evidence type="ECO:0000313" key="14">
    <source>
        <dbReference type="EMBL" id="CAG8442418.1"/>
    </source>
</evidence>
<evidence type="ECO:0000256" key="3">
    <source>
        <dbReference type="ARBA" id="ARBA00022679"/>
    </source>
</evidence>
<feature type="domain" description="DNA methylase adenine-specific" evidence="12">
    <location>
        <begin position="161"/>
        <end position="296"/>
    </location>
</feature>
<keyword evidence="5" id="KW-0547">Nucleotide-binding</keyword>
<dbReference type="SUPFAM" id="SSF53335">
    <property type="entry name" value="S-adenosyl-L-methionine-dependent methyltransferases"/>
    <property type="match status" value="1"/>
</dbReference>
<dbReference type="Gene3D" id="3.40.50.150">
    <property type="entry name" value="Vaccinia Virus protein VP39"/>
    <property type="match status" value="2"/>
</dbReference>
<dbReference type="GO" id="GO:0032259">
    <property type="term" value="P:methylation"/>
    <property type="evidence" value="ECO:0007669"/>
    <property type="project" value="UniProtKB-KW"/>
</dbReference>
<dbReference type="Pfam" id="PF13361">
    <property type="entry name" value="UvrD_C"/>
    <property type="match status" value="1"/>
</dbReference>
<evidence type="ECO:0000256" key="5">
    <source>
        <dbReference type="ARBA" id="ARBA00022741"/>
    </source>
</evidence>
<dbReference type="GO" id="GO:0004386">
    <property type="term" value="F:helicase activity"/>
    <property type="evidence" value="ECO:0007669"/>
    <property type="project" value="UniProtKB-KW"/>
</dbReference>
<evidence type="ECO:0000256" key="2">
    <source>
        <dbReference type="ARBA" id="ARBA00022603"/>
    </source>
</evidence>
<dbReference type="GO" id="GO:0009007">
    <property type="term" value="F:site-specific DNA-methyltransferase (adenine-specific) activity"/>
    <property type="evidence" value="ECO:0007669"/>
    <property type="project" value="UniProtKB-EC"/>
</dbReference>
<keyword evidence="4" id="KW-0949">S-adenosyl-L-methionine</keyword>
<dbReference type="SUPFAM" id="SSF52540">
    <property type="entry name" value="P-loop containing nucleoside triphosphate hydrolases"/>
    <property type="match status" value="1"/>
</dbReference>
<evidence type="ECO:0000256" key="1">
    <source>
        <dbReference type="ARBA" id="ARBA00011900"/>
    </source>
</evidence>
<organism evidence="14 15">
    <name type="scientific">Ambispora leptoticha</name>
    <dbReference type="NCBI Taxonomy" id="144679"/>
    <lineage>
        <taxon>Eukaryota</taxon>
        <taxon>Fungi</taxon>
        <taxon>Fungi incertae sedis</taxon>
        <taxon>Mucoromycota</taxon>
        <taxon>Glomeromycotina</taxon>
        <taxon>Glomeromycetes</taxon>
        <taxon>Archaeosporales</taxon>
        <taxon>Ambisporaceae</taxon>
        <taxon>Ambispora</taxon>
    </lineage>
</organism>
<evidence type="ECO:0000256" key="9">
    <source>
        <dbReference type="ARBA" id="ARBA00022840"/>
    </source>
</evidence>
<feature type="domain" description="UvrD-like helicase C-terminal" evidence="13">
    <location>
        <begin position="6"/>
        <end position="67"/>
    </location>
</feature>
<protein>
    <recommendedName>
        <fullName evidence="1">site-specific DNA-methyltransferase (adenine-specific)</fullName>
        <ecNumber evidence="1">2.1.1.72</ecNumber>
    </recommendedName>
</protein>
<dbReference type="InterPro" id="IPR027417">
    <property type="entry name" value="P-loop_NTPase"/>
</dbReference>
<dbReference type="GO" id="GO:0005524">
    <property type="term" value="F:ATP binding"/>
    <property type="evidence" value="ECO:0007669"/>
    <property type="project" value="UniProtKB-KW"/>
</dbReference>
<evidence type="ECO:0000256" key="11">
    <source>
        <dbReference type="SAM" id="Coils"/>
    </source>
</evidence>
<dbReference type="Gene3D" id="3.40.50.300">
    <property type="entry name" value="P-loop containing nucleotide triphosphate hydrolases"/>
    <property type="match status" value="1"/>
</dbReference>
<keyword evidence="3" id="KW-0808">Transferase</keyword>
<dbReference type="InterPro" id="IPR029063">
    <property type="entry name" value="SAM-dependent_MTases_sf"/>
</dbReference>
<keyword evidence="2" id="KW-0489">Methyltransferase</keyword>
<gene>
    <name evidence="14" type="ORF">ALEPTO_LOCUS423</name>
</gene>
<evidence type="ECO:0000259" key="12">
    <source>
        <dbReference type="Pfam" id="PF02384"/>
    </source>
</evidence>
<dbReference type="EMBL" id="CAJVPS010000024">
    <property type="protein sequence ID" value="CAG8442418.1"/>
    <property type="molecule type" value="Genomic_DNA"/>
</dbReference>
<keyword evidence="8" id="KW-0347">Helicase</keyword>
<dbReference type="AlphaFoldDB" id="A0A9N8V4X2"/>
<dbReference type="OrthoDB" id="1470711at2759"/>
<dbReference type="InterPro" id="IPR002052">
    <property type="entry name" value="DNA_methylase_N6_adenine_CS"/>
</dbReference>
<reference evidence="14" key="1">
    <citation type="submission" date="2021-06" db="EMBL/GenBank/DDBJ databases">
        <authorList>
            <person name="Kallberg Y."/>
            <person name="Tangrot J."/>
            <person name="Rosling A."/>
        </authorList>
    </citation>
    <scope>NUCLEOTIDE SEQUENCE</scope>
    <source>
        <strain evidence="14">FL130A</strain>
    </source>
</reference>
<dbReference type="Pfam" id="PF02384">
    <property type="entry name" value="N6_Mtase"/>
    <property type="match status" value="1"/>
</dbReference>
<dbReference type="InterPro" id="IPR003356">
    <property type="entry name" value="DNA_methylase_A-5"/>
</dbReference>
<dbReference type="InterPro" id="IPR014017">
    <property type="entry name" value="DNA_helicase_UvrD-like_C"/>
</dbReference>
<comment type="caution">
    <text evidence="14">The sequence shown here is derived from an EMBL/GenBank/DDBJ whole genome shotgun (WGS) entry which is preliminary data.</text>
</comment>
<dbReference type="PANTHER" id="PTHR42933:SF1">
    <property type="entry name" value="SITE-SPECIFIC DNA-METHYLTRANSFERASE (ADENINE-SPECIFIC)"/>
    <property type="match status" value="1"/>
</dbReference>
<dbReference type="PRINTS" id="PR00507">
    <property type="entry name" value="N12N6MTFRASE"/>
</dbReference>
<dbReference type="CDD" id="cd18807">
    <property type="entry name" value="SF1_C_UvrD"/>
    <property type="match status" value="1"/>
</dbReference>
<evidence type="ECO:0000256" key="8">
    <source>
        <dbReference type="ARBA" id="ARBA00022806"/>
    </source>
</evidence>
<accession>A0A9N8V4X2</accession>
<evidence type="ECO:0000256" key="10">
    <source>
        <dbReference type="ARBA" id="ARBA00047942"/>
    </source>
</evidence>
<dbReference type="PROSITE" id="PS00092">
    <property type="entry name" value="N6_MTASE"/>
    <property type="match status" value="1"/>
</dbReference>
<dbReference type="InterPro" id="IPR051537">
    <property type="entry name" value="DNA_Adenine_Mtase"/>
</dbReference>
<keyword evidence="6" id="KW-0680">Restriction system</keyword>
<keyword evidence="15" id="KW-1185">Reference proteome</keyword>